<proteinExistence type="predicted"/>
<sequence length="76" mass="9107">MWFMSIAIAVLATLIFRRDNGAITGHRTKPKSLRTIKNELEEEHRRKKKPLRKIKAEIEEEIDAKLHELHELKHRR</sequence>
<gene>
    <name evidence="1" type="ORF">LTS18_004479</name>
</gene>
<accession>A0ACC3DSK1</accession>
<protein>
    <submittedName>
        <fullName evidence="1">Uncharacterized protein</fullName>
    </submittedName>
</protein>
<comment type="caution">
    <text evidence="1">The sequence shown here is derived from an EMBL/GenBank/DDBJ whole genome shotgun (WGS) entry which is preliminary data.</text>
</comment>
<evidence type="ECO:0000313" key="1">
    <source>
        <dbReference type="EMBL" id="KAK3079586.1"/>
    </source>
</evidence>
<evidence type="ECO:0000313" key="2">
    <source>
        <dbReference type="Proteomes" id="UP001186974"/>
    </source>
</evidence>
<organism evidence="1 2">
    <name type="scientific">Coniosporium uncinatum</name>
    <dbReference type="NCBI Taxonomy" id="93489"/>
    <lineage>
        <taxon>Eukaryota</taxon>
        <taxon>Fungi</taxon>
        <taxon>Dikarya</taxon>
        <taxon>Ascomycota</taxon>
        <taxon>Pezizomycotina</taxon>
        <taxon>Dothideomycetes</taxon>
        <taxon>Dothideomycetes incertae sedis</taxon>
        <taxon>Coniosporium</taxon>
    </lineage>
</organism>
<dbReference type="EMBL" id="JAWDJW010001047">
    <property type="protein sequence ID" value="KAK3079586.1"/>
    <property type="molecule type" value="Genomic_DNA"/>
</dbReference>
<keyword evidence="2" id="KW-1185">Reference proteome</keyword>
<dbReference type="Proteomes" id="UP001186974">
    <property type="component" value="Unassembled WGS sequence"/>
</dbReference>
<name>A0ACC3DSK1_9PEZI</name>
<reference evidence="1" key="1">
    <citation type="submission" date="2024-09" db="EMBL/GenBank/DDBJ databases">
        <title>Black Yeasts Isolated from many extreme environments.</title>
        <authorList>
            <person name="Coleine C."/>
            <person name="Stajich J.E."/>
            <person name="Selbmann L."/>
        </authorList>
    </citation>
    <scope>NUCLEOTIDE SEQUENCE</scope>
    <source>
        <strain evidence="1">CCFEE 5737</strain>
    </source>
</reference>